<dbReference type="Gramene" id="Pp3c16_14670V3.1">
    <property type="protein sequence ID" value="PAC:32985969.CDS.1"/>
    <property type="gene ID" value="Pp3c16_14670"/>
</dbReference>
<evidence type="ECO:0000313" key="1">
    <source>
        <dbReference type="EMBL" id="PNR37874.1"/>
    </source>
</evidence>
<accession>A0A2K1J8M3</accession>
<dbReference type="EnsemblPlants" id="Pp3c16_14670V3.1">
    <property type="protein sequence ID" value="PAC:32985969.CDS.1"/>
    <property type="gene ID" value="Pp3c16_14670"/>
</dbReference>
<dbReference type="InParanoid" id="A0A2K1J8M3"/>
<protein>
    <submittedName>
        <fullName evidence="1 2">Uncharacterized protein</fullName>
    </submittedName>
</protein>
<sequence>MKNKLVRAMAVYPCAEVEQCSASVLATGWFKRIVRIVSFFPPSQDNKYNSNIVGKSHYSHGSYTIFRHSDVAEVDPARRSCGVRGDRQSAVLLSGVSTKQWMRWRGVSCLSSWQALAQHDLHAQQDFHSYSPQLGGSNSCITLRFRSDLTSTEQPWCNWREVLKMSVASPSPVVVERLV</sequence>
<proteinExistence type="predicted"/>
<name>A0A2K1J8M3_PHYPA</name>
<reference evidence="2" key="3">
    <citation type="submission" date="2020-12" db="UniProtKB">
        <authorList>
            <consortium name="EnsemblPlants"/>
        </authorList>
    </citation>
    <scope>IDENTIFICATION</scope>
</reference>
<evidence type="ECO:0000313" key="2">
    <source>
        <dbReference type="EnsemblPlants" id="PAC:32985969.CDS.1"/>
    </source>
</evidence>
<keyword evidence="3" id="KW-1185">Reference proteome</keyword>
<reference evidence="1 3" key="2">
    <citation type="journal article" date="2018" name="Plant J.">
        <title>The Physcomitrella patens chromosome-scale assembly reveals moss genome structure and evolution.</title>
        <authorList>
            <person name="Lang D."/>
            <person name="Ullrich K.K."/>
            <person name="Murat F."/>
            <person name="Fuchs J."/>
            <person name="Jenkins J."/>
            <person name="Haas F.B."/>
            <person name="Piednoel M."/>
            <person name="Gundlach H."/>
            <person name="Van Bel M."/>
            <person name="Meyberg R."/>
            <person name="Vives C."/>
            <person name="Morata J."/>
            <person name="Symeonidi A."/>
            <person name="Hiss M."/>
            <person name="Muchero W."/>
            <person name="Kamisugi Y."/>
            <person name="Saleh O."/>
            <person name="Blanc G."/>
            <person name="Decker E.L."/>
            <person name="van Gessel N."/>
            <person name="Grimwood J."/>
            <person name="Hayes R.D."/>
            <person name="Graham S.W."/>
            <person name="Gunter L.E."/>
            <person name="McDaniel S.F."/>
            <person name="Hoernstein S.N.W."/>
            <person name="Larsson A."/>
            <person name="Li F.W."/>
            <person name="Perroud P.F."/>
            <person name="Phillips J."/>
            <person name="Ranjan P."/>
            <person name="Rokshar D.S."/>
            <person name="Rothfels C.J."/>
            <person name="Schneider L."/>
            <person name="Shu S."/>
            <person name="Stevenson D.W."/>
            <person name="Thummler F."/>
            <person name="Tillich M."/>
            <person name="Villarreal Aguilar J.C."/>
            <person name="Widiez T."/>
            <person name="Wong G.K."/>
            <person name="Wymore A."/>
            <person name="Zhang Y."/>
            <person name="Zimmer A.D."/>
            <person name="Quatrano R.S."/>
            <person name="Mayer K.F.X."/>
            <person name="Goodstein D."/>
            <person name="Casacuberta J.M."/>
            <person name="Vandepoele K."/>
            <person name="Reski R."/>
            <person name="Cuming A.C."/>
            <person name="Tuskan G.A."/>
            <person name="Maumus F."/>
            <person name="Salse J."/>
            <person name="Schmutz J."/>
            <person name="Rensing S.A."/>
        </authorList>
    </citation>
    <scope>NUCLEOTIDE SEQUENCE [LARGE SCALE GENOMIC DNA]</scope>
    <source>
        <strain evidence="2 3">cv. Gransden 2004</strain>
    </source>
</reference>
<dbReference type="AlphaFoldDB" id="A0A2K1J8M3"/>
<gene>
    <name evidence="1" type="ORF">PHYPA_020984</name>
</gene>
<dbReference type="Proteomes" id="UP000006727">
    <property type="component" value="Chromosome 16"/>
</dbReference>
<reference evidence="1 3" key="1">
    <citation type="journal article" date="2008" name="Science">
        <title>The Physcomitrella genome reveals evolutionary insights into the conquest of land by plants.</title>
        <authorList>
            <person name="Rensing S."/>
            <person name="Lang D."/>
            <person name="Zimmer A."/>
            <person name="Terry A."/>
            <person name="Salamov A."/>
            <person name="Shapiro H."/>
            <person name="Nishiyama T."/>
            <person name="Perroud P.-F."/>
            <person name="Lindquist E."/>
            <person name="Kamisugi Y."/>
            <person name="Tanahashi T."/>
            <person name="Sakakibara K."/>
            <person name="Fujita T."/>
            <person name="Oishi K."/>
            <person name="Shin-I T."/>
            <person name="Kuroki Y."/>
            <person name="Toyoda A."/>
            <person name="Suzuki Y."/>
            <person name="Hashimoto A."/>
            <person name="Yamaguchi K."/>
            <person name="Sugano A."/>
            <person name="Kohara Y."/>
            <person name="Fujiyama A."/>
            <person name="Anterola A."/>
            <person name="Aoki S."/>
            <person name="Ashton N."/>
            <person name="Barbazuk W.B."/>
            <person name="Barker E."/>
            <person name="Bennetzen J."/>
            <person name="Bezanilla M."/>
            <person name="Blankenship R."/>
            <person name="Cho S.H."/>
            <person name="Dutcher S."/>
            <person name="Estelle M."/>
            <person name="Fawcett J.A."/>
            <person name="Gundlach H."/>
            <person name="Hanada K."/>
            <person name="Heyl A."/>
            <person name="Hicks K.A."/>
            <person name="Hugh J."/>
            <person name="Lohr M."/>
            <person name="Mayer K."/>
            <person name="Melkozernov A."/>
            <person name="Murata T."/>
            <person name="Nelson D."/>
            <person name="Pils B."/>
            <person name="Prigge M."/>
            <person name="Reiss B."/>
            <person name="Renner T."/>
            <person name="Rombauts S."/>
            <person name="Rushton P."/>
            <person name="Sanderfoot A."/>
            <person name="Schween G."/>
            <person name="Shiu S.-H."/>
            <person name="Stueber K."/>
            <person name="Theodoulou F.L."/>
            <person name="Tu H."/>
            <person name="Van de Peer Y."/>
            <person name="Verrier P.J."/>
            <person name="Waters E."/>
            <person name="Wood A."/>
            <person name="Yang L."/>
            <person name="Cove D."/>
            <person name="Cuming A."/>
            <person name="Hasebe M."/>
            <person name="Lucas S."/>
            <person name="Mishler D.B."/>
            <person name="Reski R."/>
            <person name="Grigoriev I."/>
            <person name="Quatrano R.S."/>
            <person name="Boore J.L."/>
        </authorList>
    </citation>
    <scope>NUCLEOTIDE SEQUENCE [LARGE SCALE GENOMIC DNA]</scope>
    <source>
        <strain evidence="2 3">cv. Gransden 2004</strain>
    </source>
</reference>
<organism evidence="1">
    <name type="scientific">Physcomitrium patens</name>
    <name type="common">Spreading-leaved earth moss</name>
    <name type="synonym">Physcomitrella patens</name>
    <dbReference type="NCBI Taxonomy" id="3218"/>
    <lineage>
        <taxon>Eukaryota</taxon>
        <taxon>Viridiplantae</taxon>
        <taxon>Streptophyta</taxon>
        <taxon>Embryophyta</taxon>
        <taxon>Bryophyta</taxon>
        <taxon>Bryophytina</taxon>
        <taxon>Bryopsida</taxon>
        <taxon>Funariidae</taxon>
        <taxon>Funariales</taxon>
        <taxon>Funariaceae</taxon>
        <taxon>Physcomitrium</taxon>
    </lineage>
</organism>
<dbReference type="EMBL" id="ABEU02000016">
    <property type="protein sequence ID" value="PNR37874.1"/>
    <property type="molecule type" value="Genomic_DNA"/>
</dbReference>
<evidence type="ECO:0000313" key="3">
    <source>
        <dbReference type="Proteomes" id="UP000006727"/>
    </source>
</evidence>
<dbReference type="PaxDb" id="3218-PP1S15_76V6.1"/>